<organism evidence="3 4">
    <name type="scientific">Mythimna separata</name>
    <name type="common">Oriental armyworm</name>
    <name type="synonym">Pseudaletia separata</name>
    <dbReference type="NCBI Taxonomy" id="271217"/>
    <lineage>
        <taxon>Eukaryota</taxon>
        <taxon>Metazoa</taxon>
        <taxon>Ecdysozoa</taxon>
        <taxon>Arthropoda</taxon>
        <taxon>Hexapoda</taxon>
        <taxon>Insecta</taxon>
        <taxon>Pterygota</taxon>
        <taxon>Neoptera</taxon>
        <taxon>Endopterygota</taxon>
        <taxon>Lepidoptera</taxon>
        <taxon>Glossata</taxon>
        <taxon>Ditrysia</taxon>
        <taxon>Noctuoidea</taxon>
        <taxon>Noctuidae</taxon>
        <taxon>Noctuinae</taxon>
        <taxon>Hadenini</taxon>
        <taxon>Mythimna</taxon>
    </lineage>
</organism>
<dbReference type="InterPro" id="IPR000048">
    <property type="entry name" value="IQ_motif_EF-hand-BS"/>
</dbReference>
<accession>A0AAD8DXD6</accession>
<dbReference type="PANTHER" id="PTHR46298">
    <property type="entry name" value="ANDROGLOBIN"/>
    <property type="match status" value="1"/>
</dbReference>
<dbReference type="InterPro" id="IPR057249">
    <property type="entry name" value="Globin_CP_ADGB"/>
</dbReference>
<keyword evidence="4" id="KW-1185">Reference proteome</keyword>
<protein>
    <recommendedName>
        <fullName evidence="2">Globin domain-containing protein</fullName>
    </recommendedName>
</protein>
<dbReference type="PANTHER" id="PTHR46298:SF1">
    <property type="entry name" value="ANDROGLOBIN"/>
    <property type="match status" value="1"/>
</dbReference>
<dbReference type="Pfam" id="PF22069">
    <property type="entry name" value="Androglobin_IV"/>
    <property type="match status" value="1"/>
</dbReference>
<sequence>MLDPLECPFREFRDNELQSDGWGLSTAAFKALQHNQQVKAVGKTSHDSGQRSGASSMSPKSVITSHWIDDQTQPLPRSVRQYLHGWIRAEDLALDRWGAELAIFEENEQMSVVDVQLCHAQVLYRSSFCRNVLSACFILERVDLIVEHQWELFSCVLAPEGWRAKYHIYSPGLKSGGGQQHKPTLSRNGCYLVRLFFLGAWRCVWVNDQVPVDTSGSPLLPFSPLLTHPPPKPGSTRIPPPVSAGVIYLWPLLLTKALLKLAAPDMNSDEDDSDNVEDEPMEGFDIMHALTGSVNIRYYIKESTTSEDLWTLITSEVPVFSWYEEEDGSTIRTRSTKKPTAKELASVIKRPYGMTYGVLKDTKELPPYHLPGITPGHEQILLITMARDLPLKKPLPEPEVALWKYYRWVDWAKRHGLYEAYECPRTKYVKVKGLLKSSYAPHLLDVQSTESITFGFIEEHVKSNPKDDDDDYPNKKKKKDVTKSVMQQQLVQTQQVKAEMREWIQYLTFFPLLGCIHVVYHPSQYNYVSAGSCPPNRVTAKAPSKLADVVAPKNSPLYLQLDGPETNTLRMCFTVIHPRILLNSGSPVNDYIESGHLVLEKFEWFKDTKLPNQQGFMSTREYNSLEIDLEPGRHYFRIWTHYRIHWHMMLISESSLLLGTRDIILAAAVRECPWVSRFLLNLQAAFLNWTKTSRTSPAVALAADREFFRSYLPDLTWNNEEVGYDRHLLHWMFRQALQSLLLKTMNPTELKIVTHVLRKYFCDPDFGFPKKPKPPRSLREIADLDICDCVMPEIEEVELMEEQLPEVLDQSEPGGETEAKEEKPLVPPEVMTKLLKVPVPPVVSQLCELATSEVHCAILREEREKTIRRHEAAIVLQSYWRGTWARKVLSGNTVCTPDVTKVLMDRAFGSLDSLSMLMNQFFRVYPGTKRAYSISSALSGVYGLQQHTGTTPVTYKCQWIPHFQGVFYCHTPVKVHFDVQSNIPHNTVEVYNNDTEHQLPQVYNSHITFDFAPNIFGYTVLGHGTLARASGTSFDAHWQLTVMSSLSGAFHLCDNEETCKELPMPQSIKLHVDEIFVPNRRNILGGIQIAVTKHEAISFRAAASSRDLKMVATLRTMLSSGLTEELGTCSGKGEIYWPYIRLEPSSGKSQTHVSARDLFLPSRSLLRTRGQKGQHHPKNRSGSKMGLIPSDTKMYTIEVTCPEGWPLTLEQWKRVDEVRNTIEELNVLQVPKKGNPKEREFKSVTKPIKPASAKEKIEKPPTPTPMGQQPIPGDAYVELECALSAGTGAIAKRDDERDQVFARERKSWASVEPGRNHKGAQIRKDFRNEFLVAPPPPSGHTPTDTDESTHSGSISTRVIDEAAMFEPTEEGTDVKETDSIQRPTPASEAEMVEMTVEMEEEALYLTMPDQLRDKFIPLDFLPLCMKEGNEDEKSVLVTMDMAEAARKDRHARIAASNDRMRELQVFNEEHVIGRQRNRCKRLEKLFVDAQFDPEILEVMEEKEEAVAQEVLLRNLSATKKKLEAKKK</sequence>
<proteinExistence type="predicted"/>
<dbReference type="InterPro" id="IPR054093">
    <property type="entry name" value="Androglobin_II"/>
</dbReference>
<feature type="compositionally biased region" description="Basic residues" evidence="1">
    <location>
        <begin position="1169"/>
        <end position="1181"/>
    </location>
</feature>
<reference evidence="3" key="1">
    <citation type="submission" date="2023-03" db="EMBL/GenBank/DDBJ databases">
        <title>Chromosome-level genomes of two armyworms, Mythimna separata and Mythimna loreyi, provide insights into the biosynthesis and reception of sex pheromones.</title>
        <authorList>
            <person name="Zhao H."/>
        </authorList>
    </citation>
    <scope>NUCLEOTIDE SEQUENCE</scope>
    <source>
        <strain evidence="3">BeijingLab</strain>
        <tissue evidence="3">Pupa</tissue>
    </source>
</reference>
<evidence type="ECO:0000256" key="1">
    <source>
        <dbReference type="SAM" id="MobiDB-lite"/>
    </source>
</evidence>
<feature type="region of interest" description="Disordered" evidence="1">
    <location>
        <begin position="1167"/>
        <end position="1188"/>
    </location>
</feature>
<dbReference type="PROSITE" id="PS50096">
    <property type="entry name" value="IQ"/>
    <property type="match status" value="1"/>
</dbReference>
<feature type="compositionally biased region" description="Polar residues" evidence="1">
    <location>
        <begin position="50"/>
        <end position="60"/>
    </location>
</feature>
<dbReference type="EMBL" id="JARGEI010000006">
    <property type="protein sequence ID" value="KAJ8730367.1"/>
    <property type="molecule type" value="Genomic_DNA"/>
</dbReference>
<feature type="region of interest" description="Disordered" evidence="1">
    <location>
        <begin position="463"/>
        <end position="484"/>
    </location>
</feature>
<dbReference type="Proteomes" id="UP001231518">
    <property type="component" value="Chromosome 9"/>
</dbReference>
<dbReference type="Pfam" id="PF00612">
    <property type="entry name" value="IQ"/>
    <property type="match status" value="1"/>
</dbReference>
<dbReference type="SUPFAM" id="SSF54001">
    <property type="entry name" value="Cysteine proteinases"/>
    <property type="match status" value="1"/>
</dbReference>
<dbReference type="Pfam" id="PF22068">
    <property type="entry name" value="Androglobin_II"/>
    <property type="match status" value="1"/>
</dbReference>
<comment type="caution">
    <text evidence="3">The sequence shown here is derived from an EMBL/GenBank/DDBJ whole genome shotgun (WGS) entry which is preliminary data.</text>
</comment>
<dbReference type="CDD" id="cd22307">
    <property type="entry name" value="Adgb_C_mid-like"/>
    <property type="match status" value="1"/>
</dbReference>
<evidence type="ECO:0000259" key="2">
    <source>
        <dbReference type="PROSITE" id="PS52042"/>
    </source>
</evidence>
<feature type="region of interest" description="Disordered" evidence="1">
    <location>
        <begin position="1368"/>
        <end position="1387"/>
    </location>
</feature>
<dbReference type="PROSITE" id="PS52042">
    <property type="entry name" value="GLOBIN_CP_ADGB"/>
    <property type="match status" value="1"/>
</dbReference>
<gene>
    <name evidence="3" type="ORF">PYW07_017405</name>
</gene>
<feature type="region of interest" description="Disordered" evidence="1">
    <location>
        <begin position="40"/>
        <end position="60"/>
    </location>
</feature>
<evidence type="ECO:0000313" key="4">
    <source>
        <dbReference type="Proteomes" id="UP001231518"/>
    </source>
</evidence>
<feature type="domain" description="Globin" evidence="2">
    <location>
        <begin position="649"/>
        <end position="944"/>
    </location>
</feature>
<feature type="region of interest" description="Disordered" evidence="1">
    <location>
        <begin position="1333"/>
        <end position="1352"/>
    </location>
</feature>
<dbReference type="InterPro" id="IPR054094">
    <property type="entry name" value="Androglobin_IV"/>
</dbReference>
<dbReference type="InterPro" id="IPR053033">
    <property type="entry name" value="Androglobin-like"/>
</dbReference>
<dbReference type="InterPro" id="IPR038765">
    <property type="entry name" value="Papain-like_cys_pep_sf"/>
</dbReference>
<evidence type="ECO:0000313" key="3">
    <source>
        <dbReference type="EMBL" id="KAJ8730367.1"/>
    </source>
</evidence>
<name>A0AAD8DXD6_MYTSE</name>